<reference evidence="1" key="2">
    <citation type="submission" date="2023-04" db="EMBL/GenBank/DDBJ databases">
        <authorList>
            <person name="Bu L."/>
            <person name="Lu L."/>
            <person name="Laidemitt M.R."/>
            <person name="Zhang S.M."/>
            <person name="Mutuku M."/>
            <person name="Mkoji G."/>
            <person name="Steinauer M."/>
            <person name="Loker E.S."/>
        </authorList>
    </citation>
    <scope>NUCLEOTIDE SEQUENCE</scope>
    <source>
        <strain evidence="1">KasaAsao</strain>
        <tissue evidence="1">Whole Snail</tissue>
    </source>
</reference>
<dbReference type="SUPFAM" id="SSF57924">
    <property type="entry name" value="Inhibitor of apoptosis (IAP) repeat"/>
    <property type="match status" value="1"/>
</dbReference>
<gene>
    <name evidence="1" type="ORF">Bpfe_007497</name>
</gene>
<dbReference type="AlphaFoldDB" id="A0AAD8BYY8"/>
<dbReference type="Gene3D" id="1.10.1170.10">
    <property type="entry name" value="Inhibitor Of Apoptosis Protein (2mihbC-IAP-1), Chain A"/>
    <property type="match status" value="1"/>
</dbReference>
<dbReference type="GO" id="GO:0005737">
    <property type="term" value="C:cytoplasm"/>
    <property type="evidence" value="ECO:0007669"/>
    <property type="project" value="TreeGrafter"/>
</dbReference>
<sequence>MNCEIHRLRTFLHCPSDFLQSPSLLASDGFLYAGDGNNDAVICFFCKKVQINWPQGADIQDVHFFMSPDCPMVTGQPCENIAWPARPVQEKDIALAYYSSMGINLKALKPRKIVLLAHDK</sequence>
<dbReference type="PANTHER" id="PTHR10044:SF139">
    <property type="entry name" value="DEATH-ASSOCIATED INHIBITOR OF APOPTOSIS 2"/>
    <property type="match status" value="1"/>
</dbReference>
<dbReference type="Proteomes" id="UP001233172">
    <property type="component" value="Unassembled WGS sequence"/>
</dbReference>
<dbReference type="EMBL" id="JASAOG010000022">
    <property type="protein sequence ID" value="KAK0063301.1"/>
    <property type="molecule type" value="Genomic_DNA"/>
</dbReference>
<dbReference type="InterPro" id="IPR050784">
    <property type="entry name" value="IAP"/>
</dbReference>
<keyword evidence="2" id="KW-1185">Reference proteome</keyword>
<evidence type="ECO:0000313" key="2">
    <source>
        <dbReference type="Proteomes" id="UP001233172"/>
    </source>
</evidence>
<comment type="caution">
    <text evidence="1">The sequence shown here is derived from an EMBL/GenBank/DDBJ whole genome shotgun (WGS) entry which is preliminary data.</text>
</comment>
<dbReference type="InterPro" id="IPR001370">
    <property type="entry name" value="BIR_rpt"/>
</dbReference>
<dbReference type="PANTHER" id="PTHR10044">
    <property type="entry name" value="INHIBITOR OF APOPTOSIS"/>
    <property type="match status" value="1"/>
</dbReference>
<dbReference type="PROSITE" id="PS50143">
    <property type="entry name" value="BIR_REPEAT_2"/>
    <property type="match status" value="1"/>
</dbReference>
<name>A0AAD8BYY8_BIOPF</name>
<proteinExistence type="predicted"/>
<evidence type="ECO:0000313" key="1">
    <source>
        <dbReference type="EMBL" id="KAK0063301.1"/>
    </source>
</evidence>
<organism evidence="1 2">
    <name type="scientific">Biomphalaria pfeifferi</name>
    <name type="common">Bloodfluke planorb</name>
    <name type="synonym">Freshwater snail</name>
    <dbReference type="NCBI Taxonomy" id="112525"/>
    <lineage>
        <taxon>Eukaryota</taxon>
        <taxon>Metazoa</taxon>
        <taxon>Spiralia</taxon>
        <taxon>Lophotrochozoa</taxon>
        <taxon>Mollusca</taxon>
        <taxon>Gastropoda</taxon>
        <taxon>Heterobranchia</taxon>
        <taxon>Euthyneura</taxon>
        <taxon>Panpulmonata</taxon>
        <taxon>Hygrophila</taxon>
        <taxon>Lymnaeoidea</taxon>
        <taxon>Planorbidae</taxon>
        <taxon>Biomphalaria</taxon>
    </lineage>
</organism>
<reference evidence="1" key="1">
    <citation type="journal article" date="2023" name="PLoS Negl. Trop. Dis.">
        <title>A genome sequence for Biomphalaria pfeifferi, the major vector snail for the human-infecting parasite Schistosoma mansoni.</title>
        <authorList>
            <person name="Bu L."/>
            <person name="Lu L."/>
            <person name="Laidemitt M.R."/>
            <person name="Zhang S.M."/>
            <person name="Mutuku M."/>
            <person name="Mkoji G."/>
            <person name="Steinauer M."/>
            <person name="Loker E.S."/>
        </authorList>
    </citation>
    <scope>NUCLEOTIDE SEQUENCE</scope>
    <source>
        <strain evidence="1">KasaAsao</strain>
    </source>
</reference>
<dbReference type="GO" id="GO:0051726">
    <property type="term" value="P:regulation of cell cycle"/>
    <property type="evidence" value="ECO:0007669"/>
    <property type="project" value="TreeGrafter"/>
</dbReference>
<dbReference type="Pfam" id="PF00653">
    <property type="entry name" value="BIR"/>
    <property type="match status" value="1"/>
</dbReference>
<accession>A0AAD8BYY8</accession>
<protein>
    <submittedName>
        <fullName evidence="1">Death-associated inhibitor of apoptosis 1</fullName>
    </submittedName>
</protein>
<dbReference type="SMART" id="SM00238">
    <property type="entry name" value="BIR"/>
    <property type="match status" value="1"/>
</dbReference>
<dbReference type="GO" id="GO:0005634">
    <property type="term" value="C:nucleus"/>
    <property type="evidence" value="ECO:0007669"/>
    <property type="project" value="TreeGrafter"/>
</dbReference>